<accession>A0A560GUB4</accession>
<name>A0A560GUB4_9PROT</name>
<evidence type="ECO:0000313" key="2">
    <source>
        <dbReference type="Proteomes" id="UP000315751"/>
    </source>
</evidence>
<evidence type="ECO:0000313" key="1">
    <source>
        <dbReference type="EMBL" id="TWB37625.1"/>
    </source>
</evidence>
<protein>
    <submittedName>
        <fullName evidence="1">Uncharacterized protein</fullName>
    </submittedName>
</protein>
<comment type="caution">
    <text evidence="1">The sequence shown here is derived from an EMBL/GenBank/DDBJ whole genome shotgun (WGS) entry which is preliminary data.</text>
</comment>
<keyword evidence="2" id="KW-1185">Reference proteome</keyword>
<proteinExistence type="predicted"/>
<sequence>MEGDAISHLQLAAAPEAGVRFRVPGLSERERMKELRCIVFTDREVVSAITERRRKLNEAFPEGEVSALEYTINRGVTARVSVTQEGVANDVAIPEQELQAALVGYCMSRNVPLPVVSDKALYVIKGRATLMITMNFRKPARLVVLGTE</sequence>
<dbReference type="EMBL" id="VITR01000014">
    <property type="protein sequence ID" value="TWB37625.1"/>
    <property type="molecule type" value="Genomic_DNA"/>
</dbReference>
<dbReference type="Proteomes" id="UP000315751">
    <property type="component" value="Unassembled WGS sequence"/>
</dbReference>
<organism evidence="1 2">
    <name type="scientific">Nitrospirillum amazonense</name>
    <dbReference type="NCBI Taxonomy" id="28077"/>
    <lineage>
        <taxon>Bacteria</taxon>
        <taxon>Pseudomonadati</taxon>
        <taxon>Pseudomonadota</taxon>
        <taxon>Alphaproteobacteria</taxon>
        <taxon>Rhodospirillales</taxon>
        <taxon>Azospirillaceae</taxon>
        <taxon>Nitrospirillum</taxon>
    </lineage>
</organism>
<dbReference type="AlphaFoldDB" id="A0A560GUB4"/>
<gene>
    <name evidence="1" type="ORF">FBZ90_114112</name>
</gene>
<reference evidence="1 2" key="1">
    <citation type="submission" date="2019-06" db="EMBL/GenBank/DDBJ databases">
        <title>Genomic Encyclopedia of Type Strains, Phase IV (KMG-V): Genome sequencing to study the core and pangenomes of soil and plant-associated prokaryotes.</title>
        <authorList>
            <person name="Whitman W."/>
        </authorList>
    </citation>
    <scope>NUCLEOTIDE SEQUENCE [LARGE SCALE GENOMIC DNA]</scope>
    <source>
        <strain evidence="1 2">BR 11622</strain>
    </source>
</reference>